<dbReference type="InParanoid" id="B8MBU8"/>
<dbReference type="eggNOG" id="ENOG502QSRH">
    <property type="taxonomic scope" value="Eukaryota"/>
</dbReference>
<proteinExistence type="predicted"/>
<dbReference type="Gene3D" id="3.40.50.720">
    <property type="entry name" value="NAD(P)-binding Rossmann-like Domain"/>
    <property type="match status" value="1"/>
</dbReference>
<dbReference type="AlphaFoldDB" id="B8MBU8"/>
<dbReference type="PANTHER" id="PTHR32487:SF0">
    <property type="entry name" value="3-OXO-DELTA(4,5)-STEROID 5-BETA-REDUCTASE"/>
    <property type="match status" value="1"/>
</dbReference>
<dbReference type="PhylomeDB" id="B8MBU8"/>
<name>B8MBU8_TALSN</name>
<evidence type="ECO:0000259" key="1">
    <source>
        <dbReference type="Pfam" id="PF22917"/>
    </source>
</evidence>
<dbReference type="EMBL" id="EQ962655">
    <property type="protein sequence ID" value="EED18231.1"/>
    <property type="molecule type" value="Genomic_DNA"/>
</dbReference>
<dbReference type="HOGENOM" id="CLU_030125_1_0_1"/>
<dbReference type="GeneID" id="8100743"/>
<evidence type="ECO:0000313" key="2">
    <source>
        <dbReference type="EMBL" id="EED18231.1"/>
    </source>
</evidence>
<gene>
    <name evidence="2" type="ORF">TSTA_119870</name>
</gene>
<evidence type="ECO:0000313" key="3">
    <source>
        <dbReference type="Proteomes" id="UP000001745"/>
    </source>
</evidence>
<accession>B8MBU8</accession>
<dbReference type="STRING" id="441959.B8MBU8"/>
<keyword evidence="3" id="KW-1185">Reference proteome</keyword>
<dbReference type="OrthoDB" id="1731983at2759"/>
<reference evidence="3" key="1">
    <citation type="journal article" date="2015" name="Genome Announc.">
        <title>Genome sequence of the AIDS-associated pathogen Penicillium marneffei (ATCC18224) and its near taxonomic relative Talaromyces stipitatus (ATCC10500).</title>
        <authorList>
            <person name="Nierman W.C."/>
            <person name="Fedorova-Abrams N.D."/>
            <person name="Andrianopoulos A."/>
        </authorList>
    </citation>
    <scope>NUCLEOTIDE SEQUENCE [LARGE SCALE GENOMIC DNA]</scope>
    <source>
        <strain evidence="3">ATCC 10500 / CBS 375.48 / QM 6759 / NRRL 1006</strain>
    </source>
</reference>
<dbReference type="VEuPathDB" id="FungiDB:TSTA_119870"/>
<dbReference type="Pfam" id="PF22917">
    <property type="entry name" value="PRISE"/>
    <property type="match status" value="1"/>
</dbReference>
<feature type="domain" description="PRISE-like Rossmann-fold" evidence="1">
    <location>
        <begin position="87"/>
        <end position="255"/>
    </location>
</feature>
<dbReference type="InterPro" id="IPR055222">
    <property type="entry name" value="PRISE-like_Rossmann-fold"/>
</dbReference>
<sequence length="353" mass="39459">MTGSAIVYHLCKDLQYEKIYTLSRKNPVNYNPNVQHATLDLQGSAEELAKNLKDVPAESSSGSNIISGECDDAVKLYPSVGNHRCNQKTEAVCSACGLKYYGVHLGNCKQLAVKDDPTRENHSWPPNLYYDQQRILKDAAARSEWEWIVTLPEDILGYARGNFMNEATALALPGPELPFPGCKANYFAFNCWTSANLHAKFCLWASNGAQHREPYLQRNEWGDTQSFHDLWPQLVARYGCKISNSMFPQGGTPDTNGVAQYEAITVRMSNRNPIAAHAQRIGVSVDGSLTLFLQIDPEKWEKRKDVNEALGKLHDRYNLDQKSWESATGDFLTFILGKDWSCVSAMSKARGLG</sequence>
<protein>
    <submittedName>
        <fullName evidence="2">NAD dependent epimerase/dehydratase family protein</fullName>
    </submittedName>
</protein>
<organism evidence="2 3">
    <name type="scientific">Talaromyces stipitatus (strain ATCC 10500 / CBS 375.48 / QM 6759 / NRRL 1006)</name>
    <name type="common">Penicillium stipitatum</name>
    <dbReference type="NCBI Taxonomy" id="441959"/>
    <lineage>
        <taxon>Eukaryota</taxon>
        <taxon>Fungi</taxon>
        <taxon>Dikarya</taxon>
        <taxon>Ascomycota</taxon>
        <taxon>Pezizomycotina</taxon>
        <taxon>Eurotiomycetes</taxon>
        <taxon>Eurotiomycetidae</taxon>
        <taxon>Eurotiales</taxon>
        <taxon>Trichocomaceae</taxon>
        <taxon>Talaromyces</taxon>
        <taxon>Talaromyces sect. Talaromyces</taxon>
    </lineage>
</organism>
<dbReference type="PANTHER" id="PTHR32487">
    <property type="entry name" value="3-OXO-DELTA(4,5)-STEROID 5-BETA-REDUCTASE"/>
    <property type="match status" value="1"/>
</dbReference>
<dbReference type="Proteomes" id="UP000001745">
    <property type="component" value="Unassembled WGS sequence"/>
</dbReference>
<dbReference type="RefSeq" id="XP_002482223.1">
    <property type="nucleotide sequence ID" value="XM_002482178.1"/>
</dbReference>